<feature type="region of interest" description="Disordered" evidence="1">
    <location>
        <begin position="1"/>
        <end position="60"/>
    </location>
</feature>
<organism evidence="2 3">
    <name type="scientific">Knipowitschia caucasica</name>
    <name type="common">Caucasian dwarf goby</name>
    <name type="synonym">Pomatoschistus caucasicus</name>
    <dbReference type="NCBI Taxonomy" id="637954"/>
    <lineage>
        <taxon>Eukaryota</taxon>
        <taxon>Metazoa</taxon>
        <taxon>Chordata</taxon>
        <taxon>Craniata</taxon>
        <taxon>Vertebrata</taxon>
        <taxon>Euteleostomi</taxon>
        <taxon>Actinopterygii</taxon>
        <taxon>Neopterygii</taxon>
        <taxon>Teleostei</taxon>
        <taxon>Neoteleostei</taxon>
        <taxon>Acanthomorphata</taxon>
        <taxon>Gobiaria</taxon>
        <taxon>Gobiiformes</taxon>
        <taxon>Gobioidei</taxon>
        <taxon>Gobiidae</taxon>
        <taxon>Gobiinae</taxon>
        <taxon>Knipowitschia</taxon>
    </lineage>
</organism>
<accession>A0AAV2KZM6</accession>
<sequence>MYGHFLYSQMSHEKACSATARRQREPQQPQRDLPLNAPRSMLKRSNLSADSSRAPQPLRVQPSITRDCYDAEGEYKHQKQTLNREASTYGY</sequence>
<gene>
    <name evidence="2" type="ORF">KC01_LOCUS24324</name>
</gene>
<feature type="compositionally biased region" description="Polar residues" evidence="1">
    <location>
        <begin position="43"/>
        <end position="54"/>
    </location>
</feature>
<evidence type="ECO:0000256" key="1">
    <source>
        <dbReference type="SAM" id="MobiDB-lite"/>
    </source>
</evidence>
<evidence type="ECO:0000313" key="3">
    <source>
        <dbReference type="Proteomes" id="UP001497482"/>
    </source>
</evidence>
<keyword evidence="3" id="KW-1185">Reference proteome</keyword>
<dbReference type="AlphaFoldDB" id="A0AAV2KZM6"/>
<reference evidence="2 3" key="1">
    <citation type="submission" date="2024-04" db="EMBL/GenBank/DDBJ databases">
        <authorList>
            <person name="Waldvogel A.-M."/>
            <person name="Schoenle A."/>
        </authorList>
    </citation>
    <scope>NUCLEOTIDE SEQUENCE [LARGE SCALE GENOMIC DNA]</scope>
</reference>
<name>A0AAV2KZM6_KNICA</name>
<evidence type="ECO:0000313" key="2">
    <source>
        <dbReference type="EMBL" id="CAL1595531.1"/>
    </source>
</evidence>
<proteinExistence type="predicted"/>
<protein>
    <submittedName>
        <fullName evidence="2">Uncharacterized protein</fullName>
    </submittedName>
</protein>
<dbReference type="Proteomes" id="UP001497482">
    <property type="component" value="Chromosome 20"/>
</dbReference>
<dbReference type="EMBL" id="OZ035842">
    <property type="protein sequence ID" value="CAL1595531.1"/>
    <property type="molecule type" value="Genomic_DNA"/>
</dbReference>